<dbReference type="PANTHER" id="PTHR47967">
    <property type="entry name" value="OS07G0603500 PROTEIN-RELATED"/>
    <property type="match status" value="1"/>
</dbReference>
<organism evidence="11 12">
    <name type="scientific">Chenopodium quinoa</name>
    <name type="common">Quinoa</name>
    <dbReference type="NCBI Taxonomy" id="63459"/>
    <lineage>
        <taxon>Eukaryota</taxon>
        <taxon>Viridiplantae</taxon>
        <taxon>Streptophyta</taxon>
        <taxon>Embryophyta</taxon>
        <taxon>Tracheophyta</taxon>
        <taxon>Spermatophyta</taxon>
        <taxon>Magnoliopsida</taxon>
        <taxon>eudicotyledons</taxon>
        <taxon>Gunneridae</taxon>
        <taxon>Pentapetalae</taxon>
        <taxon>Caryophyllales</taxon>
        <taxon>Chenopodiaceae</taxon>
        <taxon>Chenopodioideae</taxon>
        <taxon>Atripliceae</taxon>
        <taxon>Chenopodium</taxon>
    </lineage>
</organism>
<feature type="region of interest" description="Disordered" evidence="8">
    <location>
        <begin position="1"/>
        <end position="25"/>
    </location>
</feature>
<reference evidence="11" key="2">
    <citation type="submission" date="2021-03" db="UniProtKB">
        <authorList>
            <consortium name="EnsemblPlants"/>
        </authorList>
    </citation>
    <scope>IDENTIFICATION</scope>
</reference>
<dbReference type="CDD" id="cd05476">
    <property type="entry name" value="pepsin_A_like_plant"/>
    <property type="match status" value="1"/>
</dbReference>
<keyword evidence="9" id="KW-1133">Transmembrane helix</keyword>
<proteinExistence type="inferred from homology"/>
<dbReference type="SUPFAM" id="SSF55347">
    <property type="entry name" value="Glyceraldehyde-3-phosphate dehydrogenase-like, C-terminal domain"/>
    <property type="match status" value="1"/>
</dbReference>
<dbReference type="Gene3D" id="3.30.360.10">
    <property type="entry name" value="Dihydrodipicolinate Reductase, domain 2"/>
    <property type="match status" value="1"/>
</dbReference>
<evidence type="ECO:0000256" key="3">
    <source>
        <dbReference type="ARBA" id="ARBA00022750"/>
    </source>
</evidence>
<dbReference type="Gene3D" id="2.40.70.10">
    <property type="entry name" value="Acid Proteases"/>
    <property type="match status" value="2"/>
</dbReference>
<evidence type="ECO:0000259" key="10">
    <source>
        <dbReference type="PROSITE" id="PS51767"/>
    </source>
</evidence>
<feature type="active site" evidence="6">
    <location>
        <position position="209"/>
    </location>
</feature>
<feature type="domain" description="Peptidase A1" evidence="10">
    <location>
        <begin position="191"/>
        <end position="535"/>
    </location>
</feature>
<accession>A0A803L0F6</accession>
<keyword evidence="3 7" id="KW-0064">Aspartyl protease</keyword>
<dbReference type="GO" id="GO:0016620">
    <property type="term" value="F:oxidoreductase activity, acting on the aldehyde or oxo group of donors, NAD or NADP as acceptor"/>
    <property type="evidence" value="ECO:0007669"/>
    <property type="project" value="InterPro"/>
</dbReference>
<feature type="compositionally biased region" description="Low complexity" evidence="8">
    <location>
        <begin position="1"/>
        <end position="16"/>
    </location>
</feature>
<dbReference type="PANTHER" id="PTHR47967:SF138">
    <property type="entry name" value="ASPARTIC PROTEINASE CDR1-LIKE"/>
    <property type="match status" value="1"/>
</dbReference>
<evidence type="ECO:0000256" key="7">
    <source>
        <dbReference type="RuleBase" id="RU000454"/>
    </source>
</evidence>
<evidence type="ECO:0000256" key="5">
    <source>
        <dbReference type="ARBA" id="ARBA00023180"/>
    </source>
</evidence>
<dbReference type="Pfam" id="PF14543">
    <property type="entry name" value="TAXi_N"/>
    <property type="match status" value="1"/>
</dbReference>
<keyword evidence="2 7" id="KW-0645">Protease</keyword>
<dbReference type="InterPro" id="IPR034161">
    <property type="entry name" value="Pepsin-like_plant"/>
</dbReference>
<keyword evidence="4 7" id="KW-0378">Hydrolase</keyword>
<dbReference type="InterPro" id="IPR001461">
    <property type="entry name" value="Aspartic_peptidase_A1"/>
</dbReference>
<dbReference type="EnsemblPlants" id="AUR62005344-RA">
    <property type="protein sequence ID" value="AUR62005344-RA:cds"/>
    <property type="gene ID" value="AUR62005344"/>
</dbReference>
<dbReference type="SUPFAM" id="SSF50630">
    <property type="entry name" value="Acid proteases"/>
    <property type="match status" value="1"/>
</dbReference>
<dbReference type="InterPro" id="IPR032799">
    <property type="entry name" value="TAXi_C"/>
</dbReference>
<dbReference type="Gramene" id="AUR62005344-RA">
    <property type="protein sequence ID" value="AUR62005344-RA:cds"/>
    <property type="gene ID" value="AUR62005344"/>
</dbReference>
<keyword evidence="5" id="KW-0325">Glycoprotein</keyword>
<dbReference type="GO" id="GO:0005576">
    <property type="term" value="C:extracellular region"/>
    <property type="evidence" value="ECO:0007669"/>
    <property type="project" value="TreeGrafter"/>
</dbReference>
<dbReference type="Pfam" id="PF14541">
    <property type="entry name" value="TAXi_C"/>
    <property type="match status" value="1"/>
</dbReference>
<feature type="transmembrane region" description="Helical" evidence="9">
    <location>
        <begin position="69"/>
        <end position="89"/>
    </location>
</feature>
<dbReference type="InterPro" id="IPR051708">
    <property type="entry name" value="Plant_Aspart_Prot_A1"/>
</dbReference>
<dbReference type="PROSITE" id="PS51767">
    <property type="entry name" value="PEPTIDASE_A1"/>
    <property type="match status" value="1"/>
</dbReference>
<comment type="similarity">
    <text evidence="1 7">Belongs to the peptidase A1 family.</text>
</comment>
<dbReference type="InterPro" id="IPR033121">
    <property type="entry name" value="PEPTIDASE_A1"/>
</dbReference>
<dbReference type="InterPro" id="IPR032861">
    <property type="entry name" value="TAXi_N"/>
</dbReference>
<protein>
    <recommendedName>
        <fullName evidence="10">Peptidase A1 domain-containing protein</fullName>
    </recommendedName>
</protein>
<evidence type="ECO:0000256" key="9">
    <source>
        <dbReference type="SAM" id="Phobius"/>
    </source>
</evidence>
<keyword evidence="12" id="KW-1185">Reference proteome</keyword>
<keyword evidence="9" id="KW-0472">Membrane</keyword>
<evidence type="ECO:0000313" key="12">
    <source>
        <dbReference type="Proteomes" id="UP000596660"/>
    </source>
</evidence>
<evidence type="ECO:0000313" key="11">
    <source>
        <dbReference type="EnsemblPlants" id="AUR62005344-RA:cds"/>
    </source>
</evidence>
<evidence type="ECO:0000256" key="1">
    <source>
        <dbReference type="ARBA" id="ARBA00007447"/>
    </source>
</evidence>
<dbReference type="InterPro" id="IPR021109">
    <property type="entry name" value="Peptidase_aspartic_dom_sf"/>
</dbReference>
<dbReference type="Proteomes" id="UP000596660">
    <property type="component" value="Unplaced"/>
</dbReference>
<dbReference type="GO" id="GO:0004190">
    <property type="term" value="F:aspartic-type endopeptidase activity"/>
    <property type="evidence" value="ECO:0007669"/>
    <property type="project" value="UniProtKB-KW"/>
</dbReference>
<dbReference type="GO" id="GO:0006508">
    <property type="term" value="P:proteolysis"/>
    <property type="evidence" value="ECO:0007669"/>
    <property type="project" value="UniProtKB-KW"/>
</dbReference>
<name>A0A803L0F6_CHEQI</name>
<feature type="active site" evidence="6">
    <location>
        <position position="418"/>
    </location>
</feature>
<evidence type="ECO:0000256" key="4">
    <source>
        <dbReference type="ARBA" id="ARBA00022801"/>
    </source>
</evidence>
<dbReference type="PRINTS" id="PR00792">
    <property type="entry name" value="PEPSIN"/>
</dbReference>
<evidence type="ECO:0000256" key="6">
    <source>
        <dbReference type="PIRSR" id="PIRSR601461-1"/>
    </source>
</evidence>
<evidence type="ECO:0000256" key="8">
    <source>
        <dbReference type="SAM" id="MobiDB-lite"/>
    </source>
</evidence>
<dbReference type="Pfam" id="PF02800">
    <property type="entry name" value="Gp_dh_C"/>
    <property type="match status" value="1"/>
</dbReference>
<dbReference type="OMA" id="KSIGPSY"/>
<dbReference type="InterPro" id="IPR020829">
    <property type="entry name" value="GlycerAld_3-P_DH_cat"/>
</dbReference>
<sequence length="542" mass="58142">MAGETDTNNNGGNNAFNEDKKPAPDRATHINLKVKATQKTIDSPSAEDWRGGRAASFNIIPSNTGAAKIFGPNPLCIYCLVVVIPVAYWLSAVQGLSYCLYLPLWIIFPLAALSSSSKVPSSLLVEARHQQSSNGTFTLHLIHRDSPLSPYYNSSITPLERLKRAPLGSISHGHNIHRYPSSYLIPNGGDYLIKIALGTPKVELTAVADTGSDLIWVQCSPCDECLPSKSPPFIPKKSSTYHPIPCTSPSCKYPHIIQGCLPNYTNKSSSSSAPCYYEALYGDGTQSVGILATETISLPSSNNTTSPSHPSIKFGCGFDQRGQVGIQGEGIVGLGTGSLSLVSQLGPYINYKFSYCLAPLSSGVPSKLTFGAAHVTSPKVVTTPLVTGLQSTFYYLTLYDISIGNNASVPVNQDIIIDSGTTLTYLPQTIYDNVKTALSTAIKLTPVPDPLQFYDLCYDARRLGSSGGLNTPDVVFHFKGADVVLKGINTFRTLEDQGLICLAMSTTEGTPILGNIAQVNFEVGFDLHSKKVSFAPTDCTKH</sequence>
<keyword evidence="9" id="KW-0812">Transmembrane</keyword>
<dbReference type="InterPro" id="IPR001969">
    <property type="entry name" value="Aspartic_peptidase_AS"/>
</dbReference>
<dbReference type="PROSITE" id="PS00141">
    <property type="entry name" value="ASP_PROTEASE"/>
    <property type="match status" value="2"/>
</dbReference>
<dbReference type="AlphaFoldDB" id="A0A803L0F6"/>
<reference evidence="11" key="1">
    <citation type="journal article" date="2017" name="Nature">
        <title>The genome of Chenopodium quinoa.</title>
        <authorList>
            <person name="Jarvis D.E."/>
            <person name="Ho Y.S."/>
            <person name="Lightfoot D.J."/>
            <person name="Schmoeckel S.M."/>
            <person name="Li B."/>
            <person name="Borm T.J.A."/>
            <person name="Ohyanagi H."/>
            <person name="Mineta K."/>
            <person name="Michell C.T."/>
            <person name="Saber N."/>
            <person name="Kharbatia N.M."/>
            <person name="Rupper R.R."/>
            <person name="Sharp A.R."/>
            <person name="Dally N."/>
            <person name="Boughton B.A."/>
            <person name="Woo Y.H."/>
            <person name="Gao G."/>
            <person name="Schijlen E.G.W.M."/>
            <person name="Guo X."/>
            <person name="Momin A.A."/>
            <person name="Negrao S."/>
            <person name="Al-Babili S."/>
            <person name="Gehring C."/>
            <person name="Roessner U."/>
            <person name="Jung C."/>
            <person name="Murphy K."/>
            <person name="Arold S.T."/>
            <person name="Gojobori T."/>
            <person name="van der Linden C.G."/>
            <person name="van Loo E.N."/>
            <person name="Jellen E.N."/>
            <person name="Maughan P.J."/>
            <person name="Tester M."/>
        </authorList>
    </citation>
    <scope>NUCLEOTIDE SEQUENCE [LARGE SCALE GENOMIC DNA]</scope>
    <source>
        <strain evidence="11">cv. PI 614886</strain>
    </source>
</reference>
<evidence type="ECO:0000256" key="2">
    <source>
        <dbReference type="ARBA" id="ARBA00022670"/>
    </source>
</evidence>